<evidence type="ECO:0000313" key="4">
    <source>
        <dbReference type="Proteomes" id="UP001138708"/>
    </source>
</evidence>
<keyword evidence="3" id="KW-1185">Reference proteome</keyword>
<dbReference type="Proteomes" id="UP001138708">
    <property type="component" value="Unassembled WGS sequence"/>
</dbReference>
<comment type="caution">
    <text evidence="1">The sequence shown here is derived from an EMBL/GenBank/DDBJ whole genome shotgun (WGS) entry which is preliminary data.</text>
</comment>
<accession>A0A9X9WD25</accession>
<sequence length="65" mass="7110">MQVVEDPQTGHFRLVTRDGETLAITRTRPAANDLVDLLAGAWEEAPAAAVARAWMRRGAAIIEPR</sequence>
<reference evidence="2 3" key="2">
    <citation type="submission" date="2020-02" db="EMBL/GenBank/DDBJ databases">
        <authorList>
            <person name="Sun Q."/>
            <person name="Inoue M."/>
        </authorList>
    </citation>
    <scope>NUCLEOTIDE SEQUENCE [LARGE SCALE GENOMIC DNA]</scope>
    <source>
        <strain evidence="2 3">KCTC 22478</strain>
    </source>
</reference>
<dbReference type="EMBL" id="JAAVUP010000001">
    <property type="protein sequence ID" value="NKE15948.1"/>
    <property type="molecule type" value="Genomic_DNA"/>
</dbReference>
<protein>
    <submittedName>
        <fullName evidence="1">Uncharacterized protein</fullName>
    </submittedName>
</protein>
<dbReference type="Proteomes" id="UP000746741">
    <property type="component" value="Unassembled WGS sequence"/>
</dbReference>
<gene>
    <name evidence="2" type="ORF">GWK15_03265</name>
    <name evidence="1" type="ORF">GXW75_03160</name>
</gene>
<evidence type="ECO:0000313" key="2">
    <source>
        <dbReference type="EMBL" id="NKE15948.1"/>
    </source>
</evidence>
<reference evidence="1" key="1">
    <citation type="submission" date="2020-01" db="EMBL/GenBank/DDBJ databases">
        <authorList>
            <person name="Rat A."/>
        </authorList>
    </citation>
    <scope>NUCLEOTIDE SEQUENCE</scope>
    <source>
        <strain evidence="1">LMG 31161</strain>
    </source>
</reference>
<dbReference type="AlphaFoldDB" id="A0A9X9WD25"/>
<evidence type="ECO:0000313" key="1">
    <source>
        <dbReference type="EMBL" id="MBR0658235.1"/>
    </source>
</evidence>
<evidence type="ECO:0000313" key="3">
    <source>
        <dbReference type="Proteomes" id="UP000746741"/>
    </source>
</evidence>
<proteinExistence type="predicted"/>
<dbReference type="EMBL" id="JAAEDK010000005">
    <property type="protein sequence ID" value="MBR0658235.1"/>
    <property type="molecule type" value="Genomic_DNA"/>
</dbReference>
<reference evidence="1" key="3">
    <citation type="journal article" date="2021" name="Syst. Appl. Microbiol.">
        <title>Roseomonas hellenica sp. nov., isolated from roots of wild-growing Alkanna tinctoria.</title>
        <authorList>
            <person name="Rat A."/>
            <person name="Naranjo H.D."/>
            <person name="Lebbe L."/>
            <person name="Cnockaert M."/>
            <person name="Krigas N."/>
            <person name="Grigoriadou K."/>
            <person name="Maloupa E."/>
            <person name="Willems A."/>
        </authorList>
    </citation>
    <scope>NUCLEOTIDE SEQUENCE</scope>
    <source>
        <strain evidence="1">LMG 31161</strain>
    </source>
</reference>
<organism evidence="1 4">
    <name type="scientific">Neoroseomonas oryzicola</name>
    <dbReference type="NCBI Taxonomy" id="535904"/>
    <lineage>
        <taxon>Bacteria</taxon>
        <taxon>Pseudomonadati</taxon>
        <taxon>Pseudomonadota</taxon>
        <taxon>Alphaproteobacteria</taxon>
        <taxon>Acetobacterales</taxon>
        <taxon>Acetobacteraceae</taxon>
        <taxon>Neoroseomonas</taxon>
    </lineage>
</organism>
<name>A0A9X9WD25_9PROT</name>